<feature type="region of interest" description="Disordered" evidence="1">
    <location>
        <begin position="50"/>
        <end position="69"/>
    </location>
</feature>
<name>A0AAV1TAB3_9STRA</name>
<reference evidence="2" key="1">
    <citation type="submission" date="2024-01" db="EMBL/GenBank/DDBJ databases">
        <authorList>
            <person name="Webb A."/>
        </authorList>
    </citation>
    <scope>NUCLEOTIDE SEQUENCE</scope>
    <source>
        <strain evidence="2">Pm1</strain>
    </source>
</reference>
<dbReference type="EMBL" id="CAKLBY020000035">
    <property type="protein sequence ID" value="CAK7910394.1"/>
    <property type="molecule type" value="Genomic_DNA"/>
</dbReference>
<gene>
    <name evidence="2" type="ORF">PM001_LOCUS4133</name>
</gene>
<protein>
    <submittedName>
        <fullName evidence="2">Uncharacterized protein</fullName>
    </submittedName>
</protein>
<proteinExistence type="predicted"/>
<evidence type="ECO:0000256" key="1">
    <source>
        <dbReference type="SAM" id="MobiDB-lite"/>
    </source>
</evidence>
<evidence type="ECO:0000313" key="3">
    <source>
        <dbReference type="Proteomes" id="UP001162060"/>
    </source>
</evidence>
<evidence type="ECO:0000313" key="2">
    <source>
        <dbReference type="EMBL" id="CAK7910394.1"/>
    </source>
</evidence>
<feature type="compositionally biased region" description="Polar residues" evidence="1">
    <location>
        <begin position="55"/>
        <end position="69"/>
    </location>
</feature>
<comment type="caution">
    <text evidence="2">The sequence shown here is derived from an EMBL/GenBank/DDBJ whole genome shotgun (WGS) entry which is preliminary data.</text>
</comment>
<accession>A0AAV1TAB3</accession>
<sequence length="69" mass="7550">MEQSAFSSGSETEDDTFSNLEQAEELQVSDSEEVTKNLAAEVTLRLQNLAVKKGQPSNYLGNSGRTRRG</sequence>
<dbReference type="AlphaFoldDB" id="A0AAV1TAB3"/>
<dbReference type="Proteomes" id="UP001162060">
    <property type="component" value="Unassembled WGS sequence"/>
</dbReference>
<feature type="region of interest" description="Disordered" evidence="1">
    <location>
        <begin position="1"/>
        <end position="33"/>
    </location>
</feature>
<feature type="compositionally biased region" description="Polar residues" evidence="1">
    <location>
        <begin position="1"/>
        <end position="10"/>
    </location>
</feature>
<organism evidence="2 3">
    <name type="scientific">Peronospora matthiolae</name>
    <dbReference type="NCBI Taxonomy" id="2874970"/>
    <lineage>
        <taxon>Eukaryota</taxon>
        <taxon>Sar</taxon>
        <taxon>Stramenopiles</taxon>
        <taxon>Oomycota</taxon>
        <taxon>Peronosporomycetes</taxon>
        <taxon>Peronosporales</taxon>
        <taxon>Peronosporaceae</taxon>
        <taxon>Peronospora</taxon>
    </lineage>
</organism>